<protein>
    <submittedName>
        <fullName evidence="1">Uncharacterized protein</fullName>
    </submittedName>
</protein>
<dbReference type="Proteomes" id="UP000535937">
    <property type="component" value="Unassembled WGS sequence"/>
</dbReference>
<gene>
    <name evidence="1" type="ORF">FHS09_001769</name>
</gene>
<evidence type="ECO:0000313" key="2">
    <source>
        <dbReference type="Proteomes" id="UP000535937"/>
    </source>
</evidence>
<sequence>MFLDVENKQGIRYRVREGCPLPFLPQAFAQSNVDLQLLLSFDETTIEQIYHKFLFFEQQFPDPTDLRYRDRHEGRHPMGHYAGALPGVTGRRRDIYRALADQRLIIAENPLGDDVLEEEQSALAAQIRRELQQIIAQERAEAARIQREHQQRSFLGKAGAYIKRGAEGFGQATWALGIWVKDVLEVSAVISPARQVFAAANATAGYFLHGNPLEGSGRKYLANVKREVVDHWINNKVRQDSILPEE</sequence>
<dbReference type="AlphaFoldDB" id="A0A7W4WBC0"/>
<reference evidence="1 2" key="1">
    <citation type="submission" date="2020-08" db="EMBL/GenBank/DDBJ databases">
        <title>Genomic Encyclopedia of Type Strains, Phase III (KMG-III): the genomes of soil and plant-associated and newly described type strains.</title>
        <authorList>
            <person name="Whitman W."/>
        </authorList>
    </citation>
    <scope>NUCLEOTIDE SEQUENCE [LARGE SCALE GENOMIC DNA]</scope>
    <source>
        <strain evidence="1 2">CECT 8799</strain>
    </source>
</reference>
<proteinExistence type="predicted"/>
<keyword evidence="2" id="KW-1185">Reference proteome</keyword>
<evidence type="ECO:0000313" key="1">
    <source>
        <dbReference type="EMBL" id="MBB3060939.1"/>
    </source>
</evidence>
<comment type="caution">
    <text evidence="1">The sequence shown here is derived from an EMBL/GenBank/DDBJ whole genome shotgun (WGS) entry which is preliminary data.</text>
</comment>
<accession>A0A7W4WBC0</accession>
<name>A0A7W4WBC0_9GAMM</name>
<dbReference type="EMBL" id="JACHWZ010000007">
    <property type="protein sequence ID" value="MBB3060939.1"/>
    <property type="molecule type" value="Genomic_DNA"/>
</dbReference>
<dbReference type="RefSeq" id="WP_183458843.1">
    <property type="nucleotide sequence ID" value="NZ_JACHWZ010000007.1"/>
</dbReference>
<organism evidence="1 2">
    <name type="scientific">Microbulbifer rhizosphaerae</name>
    <dbReference type="NCBI Taxonomy" id="1562603"/>
    <lineage>
        <taxon>Bacteria</taxon>
        <taxon>Pseudomonadati</taxon>
        <taxon>Pseudomonadota</taxon>
        <taxon>Gammaproteobacteria</taxon>
        <taxon>Cellvibrionales</taxon>
        <taxon>Microbulbiferaceae</taxon>
        <taxon>Microbulbifer</taxon>
    </lineage>
</organism>